<name>A0ABQ0J7M5_9VIBR</name>
<keyword evidence="2" id="KW-0378">Hydrolase</keyword>
<comment type="caution">
    <text evidence="4">The sequence shown here is derived from an EMBL/GenBank/DDBJ whole genome shotgun (WGS) entry which is preliminary data.</text>
</comment>
<reference evidence="5" key="1">
    <citation type="submission" date="2014-09" db="EMBL/GenBank/DDBJ databases">
        <title>Vibrio variabilis JCM 19239. (C206) whole genome shotgun sequence.</title>
        <authorList>
            <person name="Sawabe T."/>
            <person name="Meirelles P."/>
            <person name="Nakanishi M."/>
            <person name="Sayaka M."/>
            <person name="Hattori M."/>
            <person name="Ohkuma M."/>
        </authorList>
    </citation>
    <scope>NUCLEOTIDE SEQUENCE [LARGE SCALE GENOMIC DNA]</scope>
    <source>
        <strain evidence="5">JCM 19239</strain>
    </source>
</reference>
<sequence length="126" mass="14667">MIEHKSHIFVSECYDPIKDETFYRPLGGGIEFGELAKDAAVREFREELDTDISISDEFQIVENLFEFNGNPGHEIMFIFKAKFQDSSFYSATEFTGYENDTAFKALWVHIDEFTSRRKTLYPEGLI</sequence>
<dbReference type="InterPro" id="IPR015797">
    <property type="entry name" value="NUDIX_hydrolase-like_dom_sf"/>
</dbReference>
<feature type="domain" description="Nudix hydrolase" evidence="3">
    <location>
        <begin position="1"/>
        <end position="126"/>
    </location>
</feature>
<evidence type="ECO:0000256" key="2">
    <source>
        <dbReference type="ARBA" id="ARBA00022801"/>
    </source>
</evidence>
<dbReference type="CDD" id="cd04688">
    <property type="entry name" value="NUDIX_Hydrolase"/>
    <property type="match status" value="1"/>
</dbReference>
<dbReference type="PROSITE" id="PS51462">
    <property type="entry name" value="NUDIX"/>
    <property type="match status" value="1"/>
</dbReference>
<protein>
    <submittedName>
        <fullName evidence="4">MutT/nudix family protein</fullName>
    </submittedName>
</protein>
<comment type="cofactor">
    <cofactor evidence="1">
        <name>Mg(2+)</name>
        <dbReference type="ChEBI" id="CHEBI:18420"/>
    </cofactor>
</comment>
<evidence type="ECO:0000313" key="5">
    <source>
        <dbReference type="Proteomes" id="UP000029223"/>
    </source>
</evidence>
<proteinExistence type="predicted"/>
<dbReference type="InterPro" id="IPR020084">
    <property type="entry name" value="NUDIX_hydrolase_CS"/>
</dbReference>
<dbReference type="InterPro" id="IPR000086">
    <property type="entry name" value="NUDIX_hydrolase_dom"/>
</dbReference>
<dbReference type="Proteomes" id="UP000029223">
    <property type="component" value="Unassembled WGS sequence"/>
</dbReference>
<gene>
    <name evidence="4" type="ORF">JCM19239_7364</name>
</gene>
<dbReference type="Pfam" id="PF00293">
    <property type="entry name" value="NUDIX"/>
    <property type="match status" value="1"/>
</dbReference>
<dbReference type="SUPFAM" id="SSF55811">
    <property type="entry name" value="Nudix"/>
    <property type="match status" value="1"/>
</dbReference>
<evidence type="ECO:0000259" key="3">
    <source>
        <dbReference type="PROSITE" id="PS51462"/>
    </source>
</evidence>
<organism evidence="4 5">
    <name type="scientific">Vibrio variabilis</name>
    <dbReference type="NCBI Taxonomy" id="990271"/>
    <lineage>
        <taxon>Bacteria</taxon>
        <taxon>Pseudomonadati</taxon>
        <taxon>Pseudomonadota</taxon>
        <taxon>Gammaproteobacteria</taxon>
        <taxon>Vibrionales</taxon>
        <taxon>Vibrionaceae</taxon>
        <taxon>Vibrio</taxon>
    </lineage>
</organism>
<accession>A0ABQ0J7M5</accession>
<dbReference type="PROSITE" id="PS00893">
    <property type="entry name" value="NUDIX_BOX"/>
    <property type="match status" value="1"/>
</dbReference>
<evidence type="ECO:0000256" key="1">
    <source>
        <dbReference type="ARBA" id="ARBA00001946"/>
    </source>
</evidence>
<dbReference type="EMBL" id="BBMS01000005">
    <property type="protein sequence ID" value="GAL24764.1"/>
    <property type="molecule type" value="Genomic_DNA"/>
</dbReference>
<dbReference type="Gene3D" id="3.90.79.10">
    <property type="entry name" value="Nucleoside Triphosphate Pyrophosphohydrolase"/>
    <property type="match status" value="1"/>
</dbReference>
<evidence type="ECO:0000313" key="4">
    <source>
        <dbReference type="EMBL" id="GAL24764.1"/>
    </source>
</evidence>
<reference evidence="5" key="2">
    <citation type="submission" date="2014-09" db="EMBL/GenBank/DDBJ databases">
        <authorList>
            <consortium name="NBRP consortium"/>
            <person name="Sawabe T."/>
            <person name="Meirelles P."/>
            <person name="Nakanishi M."/>
            <person name="Sayaka M."/>
            <person name="Hattori M."/>
            <person name="Ohkuma M."/>
        </authorList>
    </citation>
    <scope>NUCLEOTIDE SEQUENCE [LARGE SCALE GENOMIC DNA]</scope>
    <source>
        <strain evidence="5">JCM 19239</strain>
    </source>
</reference>
<keyword evidence="5" id="KW-1185">Reference proteome</keyword>